<reference evidence="2" key="1">
    <citation type="submission" date="2024-03" db="EMBL/GenBank/DDBJ databases">
        <title>Complete genome sequence of Mycoplasma felifaucium Z921 isolated from the trachea of a cheetah.</title>
        <authorList>
            <person name="Spergser J."/>
        </authorList>
    </citation>
    <scope>NUCLEOTIDE SEQUENCE [LARGE SCALE GENOMIC DNA]</scope>
    <source>
        <strain evidence="2">Z921</strain>
    </source>
</reference>
<dbReference type="RefSeq" id="WP_338822966.1">
    <property type="nucleotide sequence ID" value="NZ_CP148067.1"/>
</dbReference>
<feature type="coiled-coil region" evidence="1">
    <location>
        <begin position="16"/>
        <end position="47"/>
    </location>
</feature>
<evidence type="ECO:0000313" key="3">
    <source>
        <dbReference type="Proteomes" id="UP001477443"/>
    </source>
</evidence>
<proteinExistence type="predicted"/>
<keyword evidence="1" id="KW-0175">Coiled coil</keyword>
<evidence type="ECO:0000256" key="1">
    <source>
        <dbReference type="SAM" id="Coils"/>
    </source>
</evidence>
<evidence type="ECO:0000313" key="2">
    <source>
        <dbReference type="EMBL" id="WXL29352.1"/>
    </source>
</evidence>
<accession>A0ABZ2RT07</accession>
<organism evidence="2 3">
    <name type="scientific">Mycoplasmopsis felifaucium</name>
    <dbReference type="NCBI Taxonomy" id="35768"/>
    <lineage>
        <taxon>Bacteria</taxon>
        <taxon>Bacillati</taxon>
        <taxon>Mycoplasmatota</taxon>
        <taxon>Mycoplasmoidales</taxon>
        <taxon>Metamycoplasmataceae</taxon>
        <taxon>Mycoplasmopsis</taxon>
    </lineage>
</organism>
<sequence>MDGHVIPFALIEKLFLISETKQLEQYNNQLEQNANEIKSIFEDLSEDDKTALGDLINEDETDFVNKQVNDFAKKNKKTVFLENSAEAKAMKVAELLSSNSSLAKQIKEMGVTIQSRCVEIINNLNEDEISLLLSEKWITPLVENIKQLPLQMLTDFERNIEKVGHKYDATYQSIQNEIEETQSVISGMIDELTGNEFDMQGLLEFKKLLKK</sequence>
<gene>
    <name evidence="2" type="ORF">WG617_01730</name>
</gene>
<dbReference type="EMBL" id="CP148067">
    <property type="protein sequence ID" value="WXL29352.1"/>
    <property type="molecule type" value="Genomic_DNA"/>
</dbReference>
<dbReference type="Proteomes" id="UP001477443">
    <property type="component" value="Chromosome"/>
</dbReference>
<protein>
    <submittedName>
        <fullName evidence="2">Uncharacterized protein</fullName>
    </submittedName>
</protein>
<keyword evidence="3" id="KW-1185">Reference proteome</keyword>
<name>A0ABZ2RT07_9BACT</name>